<evidence type="ECO:0000256" key="4">
    <source>
        <dbReference type="ARBA" id="ARBA00022833"/>
    </source>
</evidence>
<sequence length="272" mass="29985">MPAIIVAPNGARKMKGDHPNIPISIEDVVKDVKASAQAGAAMAHVHARTLEGKHTLGIRENAALLSELKAELGNQILIQLTTEAVGQFSPTEQMILIEKVRPPAVSCAIKELIPNKASEATARDFFSLANQQNILIQWIVYDQTDLTRYFDLLNRQIIPNTNQHLLIVLGRYHKQLESQPADLLPMLTPQLLNSDIAWGVCAFGRLEQQCLISAMLLGGDARVGFENNHFLPNGELSPGNEYQVAQLVQQANALNLNVINAKEFESILRCDE</sequence>
<protein>
    <submittedName>
        <fullName evidence="5">3-keto-5-aminohexanoate cleavage protein</fullName>
    </submittedName>
</protein>
<evidence type="ECO:0000256" key="3">
    <source>
        <dbReference type="ARBA" id="ARBA00022723"/>
    </source>
</evidence>
<comment type="caution">
    <text evidence="5">The sequence shown here is derived from an EMBL/GenBank/DDBJ whole genome shotgun (WGS) entry which is preliminary data.</text>
</comment>
<dbReference type="PANTHER" id="PTHR37418:SF2">
    <property type="entry name" value="3-KETO-5-AMINOHEXANOATE CLEAVAGE ENZYME"/>
    <property type="match status" value="1"/>
</dbReference>
<evidence type="ECO:0000256" key="1">
    <source>
        <dbReference type="ARBA" id="ARBA00001947"/>
    </source>
</evidence>
<organism evidence="5 6">
    <name type="scientific">Vibrio penaeicida</name>
    <dbReference type="NCBI Taxonomy" id="104609"/>
    <lineage>
        <taxon>Bacteria</taxon>
        <taxon>Pseudomonadati</taxon>
        <taxon>Pseudomonadota</taxon>
        <taxon>Gammaproteobacteria</taxon>
        <taxon>Vibrionales</taxon>
        <taxon>Vibrionaceae</taxon>
        <taxon>Vibrio</taxon>
    </lineage>
</organism>
<evidence type="ECO:0000313" key="6">
    <source>
        <dbReference type="Proteomes" id="UP001156690"/>
    </source>
</evidence>
<evidence type="ECO:0000313" key="5">
    <source>
        <dbReference type="EMBL" id="GLQ75419.1"/>
    </source>
</evidence>
<dbReference type="PANTHER" id="PTHR37418">
    <property type="entry name" value="3-KETO-5-AMINOHEXANOATE CLEAVAGE ENZYME-RELATED"/>
    <property type="match status" value="1"/>
</dbReference>
<dbReference type="InterPro" id="IPR013785">
    <property type="entry name" value="Aldolase_TIM"/>
</dbReference>
<proteinExistence type="predicted"/>
<dbReference type="Pfam" id="PF05853">
    <property type="entry name" value="BKACE"/>
    <property type="match status" value="1"/>
</dbReference>
<reference evidence="6" key="1">
    <citation type="journal article" date="2019" name="Int. J. Syst. Evol. Microbiol.">
        <title>The Global Catalogue of Microorganisms (GCM) 10K type strain sequencing project: providing services to taxonomists for standard genome sequencing and annotation.</title>
        <authorList>
            <consortium name="The Broad Institute Genomics Platform"/>
            <consortium name="The Broad Institute Genome Sequencing Center for Infectious Disease"/>
            <person name="Wu L."/>
            <person name="Ma J."/>
        </authorList>
    </citation>
    <scope>NUCLEOTIDE SEQUENCE [LARGE SCALE GENOMIC DNA]</scope>
    <source>
        <strain evidence="6">NBRC 15640</strain>
    </source>
</reference>
<dbReference type="AlphaFoldDB" id="A0AAV5NYN2"/>
<dbReference type="GO" id="GO:0043720">
    <property type="term" value="F:3-keto-5-aminohexanoate cleavage activity"/>
    <property type="evidence" value="ECO:0007669"/>
    <property type="project" value="InterPro"/>
</dbReference>
<dbReference type="Proteomes" id="UP001156690">
    <property type="component" value="Unassembled WGS sequence"/>
</dbReference>
<dbReference type="GO" id="GO:0046872">
    <property type="term" value="F:metal ion binding"/>
    <property type="evidence" value="ECO:0007669"/>
    <property type="project" value="UniProtKB-KW"/>
</dbReference>
<keyword evidence="4" id="KW-0862">Zinc</keyword>
<dbReference type="InterPro" id="IPR008567">
    <property type="entry name" value="BKACE"/>
</dbReference>
<keyword evidence="2" id="KW-0808">Transferase</keyword>
<keyword evidence="3" id="KW-0479">Metal-binding</keyword>
<keyword evidence="6" id="KW-1185">Reference proteome</keyword>
<evidence type="ECO:0000256" key="2">
    <source>
        <dbReference type="ARBA" id="ARBA00022679"/>
    </source>
</evidence>
<accession>A0AAV5NYN2</accession>
<dbReference type="EMBL" id="BSNX01000073">
    <property type="protein sequence ID" value="GLQ75419.1"/>
    <property type="molecule type" value="Genomic_DNA"/>
</dbReference>
<name>A0AAV5NYN2_9VIBR</name>
<comment type="cofactor">
    <cofactor evidence="1">
        <name>Zn(2+)</name>
        <dbReference type="ChEBI" id="CHEBI:29105"/>
    </cofactor>
</comment>
<dbReference type="RefSeq" id="WP_126609579.1">
    <property type="nucleotide sequence ID" value="NZ_AP025144.1"/>
</dbReference>
<dbReference type="Gene3D" id="3.20.20.70">
    <property type="entry name" value="Aldolase class I"/>
    <property type="match status" value="1"/>
</dbReference>
<gene>
    <name evidence="5" type="ORF">GCM10007932_47810</name>
</gene>